<dbReference type="Pfam" id="PF00122">
    <property type="entry name" value="E1-E2_ATPase"/>
    <property type="match status" value="1"/>
</dbReference>
<evidence type="ECO:0000259" key="12">
    <source>
        <dbReference type="SMART" id="SM00831"/>
    </source>
</evidence>
<sequence length="1056" mass="112423">MCRSSWSCKGHRHVKISQQAPLPRGIRAVQTSDVEAESSVDDVKLHGEQNGTAEGYGISVSDLQRFAELAPHEVFAPKTGFFVSAAHLATLLQTSLSAGVSGGRAELAARRQALGSNSLPERDQVSFWELIANTLEDFTIVVLLISGVTSIGLELAFGEGDNGWIEGAAILAAVAVVSLVTAVNDYEKEQQFRQLSALVDESHLTGESDDVLKHADLSPVMLSGSKILEGYGRMLVTGVGENSAQGRILSSLTQSPPDEDGGLRESTALQRKLETMAQQIGNFGLAAAIFSLTAMAGQFTWSTFFVDGQAWDYKYLSEYLRFIITAITILVVAIPEGLPLAVTIALAYSVKRMLADNNLVRNLAAAETMGCATTICTDKTGTLTQNRMAAARMWVAGRDYGDLTRLLSPSVDMTYAGEDDSSPLGLDTRVLSLLTSGIALNSTAELRPGDDGQVSLVGDRTECGLLQLASSLGADYHLAREEGQVLRAFPFSSERKRMSTLTTQPGASTSGALCARLFTKGAAEILLDHCSTRVAEDSSVTYLNDAEKQQILQSFAKEGSLRLLALAYKDVMMPYPSRGESLDGLQAESLEQGLTLVAVVGLEDPLRVEVKHAIAQCQRAGITVRMLTGDNSTTAASIAQQCGILDRGVPVPVIASMPVSTSGQQDGKMQDVLVQTPDADDRIAASVSREATSNGAGPSSSAPERVGSRGDEGPSSDASDAVLTGPEFRQRVLRPDGSIDRREFDALWPALRVMGRCSPQDKYTIVRALQGDPDEVVAMTGDGTNDAPALKLADVGFAMASGTSIAKEASDILLLDDNFNSIVNAVKWGRNVYAGITKFLQFQLVVNVVAVVTAGAGAVFLQESPLTAVQMLWVNLIMDSLASLALATEAPTDAMLDLPPYSPSKPLLTPSILKSIVGQSSFQLVVMYLAVFHADALFGVPNTGLADGPSLHYTLVFNVFVMMQLFNQVNARKIYDEADVLGGILDNKLFLGILGAEAALQVVIVQFGGDVFSTRPLSPAQWAACTGIGALSLLVRAGLRLLPPHPEVQDAQQSDR</sequence>
<dbReference type="SFLD" id="SFLDF00027">
    <property type="entry name" value="p-type_atpase"/>
    <property type="match status" value="1"/>
</dbReference>
<evidence type="ECO:0000256" key="6">
    <source>
        <dbReference type="ARBA" id="ARBA00022842"/>
    </source>
</evidence>
<evidence type="ECO:0000256" key="9">
    <source>
        <dbReference type="ARBA" id="ARBA00023136"/>
    </source>
</evidence>
<dbReference type="STRING" id="574566.I0YPE8"/>
<dbReference type="Proteomes" id="UP000007264">
    <property type="component" value="Unassembled WGS sequence"/>
</dbReference>
<dbReference type="GO" id="GO:0046872">
    <property type="term" value="F:metal ion binding"/>
    <property type="evidence" value="ECO:0007669"/>
    <property type="project" value="UniProtKB-KW"/>
</dbReference>
<evidence type="ECO:0000256" key="8">
    <source>
        <dbReference type="ARBA" id="ARBA00022989"/>
    </source>
</evidence>
<dbReference type="KEGG" id="csl:COCSUDRAFT_44195"/>
<dbReference type="PRINTS" id="PR00119">
    <property type="entry name" value="CATATPASE"/>
</dbReference>
<dbReference type="PANTHER" id="PTHR24093">
    <property type="entry name" value="CATION TRANSPORTING ATPASE"/>
    <property type="match status" value="1"/>
</dbReference>
<dbReference type="InterPro" id="IPR004014">
    <property type="entry name" value="ATPase_P-typ_cation-transptr_N"/>
</dbReference>
<dbReference type="SUPFAM" id="SSF81653">
    <property type="entry name" value="Calcium ATPase, transduction domain A"/>
    <property type="match status" value="1"/>
</dbReference>
<proteinExistence type="predicted"/>
<dbReference type="Gene3D" id="3.40.1110.10">
    <property type="entry name" value="Calcium-transporting ATPase, cytoplasmic domain N"/>
    <property type="match status" value="1"/>
</dbReference>
<evidence type="ECO:0000256" key="1">
    <source>
        <dbReference type="ARBA" id="ARBA00004127"/>
    </source>
</evidence>
<name>I0YPE8_COCSC</name>
<dbReference type="Pfam" id="PF13246">
    <property type="entry name" value="Cation_ATPase"/>
    <property type="match status" value="1"/>
</dbReference>
<keyword evidence="2 11" id="KW-0812">Transmembrane</keyword>
<dbReference type="InterPro" id="IPR023298">
    <property type="entry name" value="ATPase_P-typ_TM_dom_sf"/>
</dbReference>
<dbReference type="InterPro" id="IPR018303">
    <property type="entry name" value="ATPase_P-typ_P_site"/>
</dbReference>
<evidence type="ECO:0000256" key="7">
    <source>
        <dbReference type="ARBA" id="ARBA00022967"/>
    </source>
</evidence>
<dbReference type="Pfam" id="PF00689">
    <property type="entry name" value="Cation_ATPase_C"/>
    <property type="match status" value="1"/>
</dbReference>
<dbReference type="GO" id="GO:0016887">
    <property type="term" value="F:ATP hydrolysis activity"/>
    <property type="evidence" value="ECO:0007669"/>
    <property type="project" value="InterPro"/>
</dbReference>
<accession>I0YPE8</accession>
<dbReference type="SMART" id="SM00831">
    <property type="entry name" value="Cation_ATPase_N"/>
    <property type="match status" value="1"/>
</dbReference>
<dbReference type="eggNOG" id="KOG0204">
    <property type="taxonomic scope" value="Eukaryota"/>
</dbReference>
<feature type="transmembrane region" description="Helical" evidence="11">
    <location>
        <begin position="280"/>
        <end position="299"/>
    </location>
</feature>
<dbReference type="InterPro" id="IPR008250">
    <property type="entry name" value="ATPase_P-typ_transduc_dom_A_sf"/>
</dbReference>
<dbReference type="InterPro" id="IPR059000">
    <property type="entry name" value="ATPase_P-type_domA"/>
</dbReference>
<dbReference type="GO" id="GO:0012505">
    <property type="term" value="C:endomembrane system"/>
    <property type="evidence" value="ECO:0007669"/>
    <property type="project" value="UniProtKB-SubCell"/>
</dbReference>
<dbReference type="GO" id="GO:0005886">
    <property type="term" value="C:plasma membrane"/>
    <property type="evidence" value="ECO:0007669"/>
    <property type="project" value="TreeGrafter"/>
</dbReference>
<dbReference type="AlphaFoldDB" id="I0YPE8"/>
<evidence type="ECO:0000256" key="5">
    <source>
        <dbReference type="ARBA" id="ARBA00022840"/>
    </source>
</evidence>
<dbReference type="InterPro" id="IPR023299">
    <property type="entry name" value="ATPase_P-typ_cyto_dom_N"/>
</dbReference>
<dbReference type="GeneID" id="17038243"/>
<evidence type="ECO:0000256" key="3">
    <source>
        <dbReference type="ARBA" id="ARBA00022723"/>
    </source>
</evidence>
<dbReference type="PROSITE" id="PS00154">
    <property type="entry name" value="ATPASE_E1_E2"/>
    <property type="match status" value="1"/>
</dbReference>
<keyword evidence="5" id="KW-0067">ATP-binding</keyword>
<keyword evidence="6" id="KW-0460">Magnesium</keyword>
<dbReference type="InterPro" id="IPR036412">
    <property type="entry name" value="HAD-like_sf"/>
</dbReference>
<dbReference type="Pfam" id="PF08282">
    <property type="entry name" value="Hydrolase_3"/>
    <property type="match status" value="1"/>
</dbReference>
<dbReference type="InterPro" id="IPR023214">
    <property type="entry name" value="HAD_sf"/>
</dbReference>
<dbReference type="GO" id="GO:0005524">
    <property type="term" value="F:ATP binding"/>
    <property type="evidence" value="ECO:0007669"/>
    <property type="project" value="UniProtKB-KW"/>
</dbReference>
<feature type="transmembrane region" description="Helical" evidence="11">
    <location>
        <begin position="138"/>
        <end position="157"/>
    </location>
</feature>
<dbReference type="SFLD" id="SFLDG00002">
    <property type="entry name" value="C1.7:_P-type_atpase_like"/>
    <property type="match status" value="1"/>
</dbReference>
<feature type="compositionally biased region" description="Polar residues" evidence="10">
    <location>
        <begin position="689"/>
        <end position="702"/>
    </location>
</feature>
<dbReference type="SFLD" id="SFLDS00003">
    <property type="entry name" value="Haloacid_Dehalogenase"/>
    <property type="match status" value="1"/>
</dbReference>
<dbReference type="InterPro" id="IPR044492">
    <property type="entry name" value="P_typ_ATPase_HD_dom"/>
</dbReference>
<protein>
    <submittedName>
        <fullName evidence="13">Calcium-translocating P-type ATPase</fullName>
    </submittedName>
</protein>
<dbReference type="NCBIfam" id="TIGR01494">
    <property type="entry name" value="ATPase_P-type"/>
    <property type="match status" value="2"/>
</dbReference>
<dbReference type="SUPFAM" id="SSF56784">
    <property type="entry name" value="HAD-like"/>
    <property type="match status" value="1"/>
</dbReference>
<keyword evidence="4" id="KW-0547">Nucleotide-binding</keyword>
<comment type="caution">
    <text evidence="13">The sequence shown here is derived from an EMBL/GenBank/DDBJ whole genome shotgun (WGS) entry which is preliminary data.</text>
</comment>
<keyword evidence="14" id="KW-1185">Reference proteome</keyword>
<evidence type="ECO:0000256" key="10">
    <source>
        <dbReference type="SAM" id="MobiDB-lite"/>
    </source>
</evidence>
<dbReference type="Pfam" id="PF00690">
    <property type="entry name" value="Cation_ATPase_N"/>
    <property type="match status" value="1"/>
</dbReference>
<feature type="domain" description="Cation-transporting P-type ATPase N-terminal" evidence="12">
    <location>
        <begin position="84"/>
        <end position="155"/>
    </location>
</feature>
<dbReference type="SUPFAM" id="SSF81665">
    <property type="entry name" value="Calcium ATPase, transmembrane domain M"/>
    <property type="match status" value="1"/>
</dbReference>
<keyword evidence="8 11" id="KW-1133">Transmembrane helix</keyword>
<keyword evidence="3" id="KW-0479">Metal-binding</keyword>
<dbReference type="PRINTS" id="PR00121">
    <property type="entry name" value="NAKATPASE"/>
</dbReference>
<feature type="transmembrane region" description="Helical" evidence="11">
    <location>
        <begin position="839"/>
        <end position="861"/>
    </location>
</feature>
<dbReference type="InterPro" id="IPR006068">
    <property type="entry name" value="ATPase_P-typ_cation-transptr_C"/>
</dbReference>
<evidence type="ECO:0000313" key="14">
    <source>
        <dbReference type="Proteomes" id="UP000007264"/>
    </source>
</evidence>
<dbReference type="Gene3D" id="2.70.150.10">
    <property type="entry name" value="Calcium-transporting ATPase, cytoplasmic transduction domain A"/>
    <property type="match status" value="2"/>
</dbReference>
<evidence type="ECO:0000256" key="2">
    <source>
        <dbReference type="ARBA" id="ARBA00022692"/>
    </source>
</evidence>
<dbReference type="GO" id="GO:0005388">
    <property type="term" value="F:P-type calcium transporter activity"/>
    <property type="evidence" value="ECO:0007669"/>
    <property type="project" value="TreeGrafter"/>
</dbReference>
<evidence type="ECO:0000313" key="13">
    <source>
        <dbReference type="EMBL" id="EIE20267.1"/>
    </source>
</evidence>
<feature type="transmembrane region" description="Helical" evidence="11">
    <location>
        <begin position="163"/>
        <end position="183"/>
    </location>
</feature>
<dbReference type="InterPro" id="IPR001757">
    <property type="entry name" value="P_typ_ATPase"/>
</dbReference>
<dbReference type="OrthoDB" id="3352408at2759"/>
<keyword evidence="9 11" id="KW-0472">Membrane</keyword>
<organism evidence="13 14">
    <name type="scientific">Coccomyxa subellipsoidea (strain C-169)</name>
    <name type="common">Green microalga</name>
    <dbReference type="NCBI Taxonomy" id="574566"/>
    <lineage>
        <taxon>Eukaryota</taxon>
        <taxon>Viridiplantae</taxon>
        <taxon>Chlorophyta</taxon>
        <taxon>core chlorophytes</taxon>
        <taxon>Trebouxiophyceae</taxon>
        <taxon>Trebouxiophyceae incertae sedis</taxon>
        <taxon>Coccomyxaceae</taxon>
        <taxon>Coccomyxa</taxon>
        <taxon>Coccomyxa subellipsoidea</taxon>
    </lineage>
</organism>
<comment type="subcellular location">
    <subcellularLocation>
        <location evidence="1">Endomembrane system</location>
        <topology evidence="1">Multi-pass membrane protein</topology>
    </subcellularLocation>
</comment>
<dbReference type="Gene3D" id="3.40.50.1000">
    <property type="entry name" value="HAD superfamily/HAD-like"/>
    <property type="match status" value="2"/>
</dbReference>
<evidence type="ECO:0000256" key="4">
    <source>
        <dbReference type="ARBA" id="ARBA00022741"/>
    </source>
</evidence>
<reference evidence="13 14" key="1">
    <citation type="journal article" date="2012" name="Genome Biol.">
        <title>The genome of the polar eukaryotic microalga coccomyxa subellipsoidea reveals traits of cold adaptation.</title>
        <authorList>
            <person name="Blanc G."/>
            <person name="Agarkova I."/>
            <person name="Grimwood J."/>
            <person name="Kuo A."/>
            <person name="Brueggeman A."/>
            <person name="Dunigan D."/>
            <person name="Gurnon J."/>
            <person name="Ladunga I."/>
            <person name="Lindquist E."/>
            <person name="Lucas S."/>
            <person name="Pangilinan J."/>
            <person name="Proschold T."/>
            <person name="Salamov A."/>
            <person name="Schmutz J."/>
            <person name="Weeks D."/>
            <person name="Yamada T."/>
            <person name="Claverie J.M."/>
            <person name="Grigoriev I."/>
            <person name="Van Etten J."/>
            <person name="Lomsadze A."/>
            <person name="Borodovsky M."/>
        </authorList>
    </citation>
    <scope>NUCLEOTIDE SEQUENCE [LARGE SCALE GENOMIC DNA]</scope>
    <source>
        <strain evidence="13 14">C-169</strain>
    </source>
</reference>
<feature type="region of interest" description="Disordered" evidence="10">
    <location>
        <begin position="687"/>
        <end position="729"/>
    </location>
</feature>
<keyword evidence="7" id="KW-1278">Translocase</keyword>
<feature type="transmembrane region" description="Helical" evidence="11">
    <location>
        <begin position="319"/>
        <end position="348"/>
    </location>
</feature>
<dbReference type="Gene3D" id="1.20.1110.10">
    <property type="entry name" value="Calcium-transporting ATPase, transmembrane domain"/>
    <property type="match status" value="3"/>
</dbReference>
<dbReference type="PANTHER" id="PTHR24093:SF369">
    <property type="entry name" value="CALCIUM-TRANSPORTING ATPASE"/>
    <property type="match status" value="1"/>
</dbReference>
<gene>
    <name evidence="13" type="ORF">COCSUDRAFT_44195</name>
</gene>
<dbReference type="RefSeq" id="XP_005644811.1">
    <property type="nucleotide sequence ID" value="XM_005644754.1"/>
</dbReference>
<evidence type="ECO:0000256" key="11">
    <source>
        <dbReference type="SAM" id="Phobius"/>
    </source>
</evidence>
<dbReference type="EMBL" id="AGSI01000016">
    <property type="protein sequence ID" value="EIE20267.1"/>
    <property type="molecule type" value="Genomic_DNA"/>
</dbReference>